<comment type="caution">
    <text evidence="2">The sequence shown here is derived from an EMBL/GenBank/DDBJ whole genome shotgun (WGS) entry which is preliminary data.</text>
</comment>
<keyword evidence="1" id="KW-1133">Transmembrane helix</keyword>
<evidence type="ECO:0000256" key="1">
    <source>
        <dbReference type="SAM" id="Phobius"/>
    </source>
</evidence>
<evidence type="ECO:0000313" key="3">
    <source>
        <dbReference type="Proteomes" id="UP000820818"/>
    </source>
</evidence>
<keyword evidence="1" id="KW-0472">Membrane</keyword>
<dbReference type="Proteomes" id="UP000820818">
    <property type="component" value="Linkage Group LG6"/>
</dbReference>
<sequence>MLGKFSRCLRGVGCYVSESESTRPSFVFFFSLLIPFIRFLLFEGRQCVLACHSI</sequence>
<dbReference type="EMBL" id="WJBH02000006">
    <property type="protein sequence ID" value="KAI9556631.1"/>
    <property type="molecule type" value="Genomic_DNA"/>
</dbReference>
<keyword evidence="3" id="KW-1185">Reference proteome</keyword>
<keyword evidence="1" id="KW-0812">Transmembrane</keyword>
<accession>A0AAD5L5V9</accession>
<evidence type="ECO:0000313" key="2">
    <source>
        <dbReference type="EMBL" id="KAI9556631.1"/>
    </source>
</evidence>
<organism evidence="2 3">
    <name type="scientific">Daphnia sinensis</name>
    <dbReference type="NCBI Taxonomy" id="1820382"/>
    <lineage>
        <taxon>Eukaryota</taxon>
        <taxon>Metazoa</taxon>
        <taxon>Ecdysozoa</taxon>
        <taxon>Arthropoda</taxon>
        <taxon>Crustacea</taxon>
        <taxon>Branchiopoda</taxon>
        <taxon>Diplostraca</taxon>
        <taxon>Cladocera</taxon>
        <taxon>Anomopoda</taxon>
        <taxon>Daphniidae</taxon>
        <taxon>Daphnia</taxon>
        <taxon>Daphnia similis group</taxon>
    </lineage>
</organism>
<gene>
    <name evidence="2" type="ORF">GHT06_016421</name>
</gene>
<name>A0AAD5L5V9_9CRUS</name>
<reference evidence="2 3" key="1">
    <citation type="submission" date="2022-05" db="EMBL/GenBank/DDBJ databases">
        <title>A multi-omics perspective on studying reproductive biology in Daphnia sinensis.</title>
        <authorList>
            <person name="Jia J."/>
        </authorList>
    </citation>
    <scope>NUCLEOTIDE SEQUENCE [LARGE SCALE GENOMIC DNA]</scope>
    <source>
        <strain evidence="2 3">WSL</strain>
    </source>
</reference>
<dbReference type="AlphaFoldDB" id="A0AAD5L5V9"/>
<protein>
    <submittedName>
        <fullName evidence="2">Uncharacterized protein</fullName>
    </submittedName>
</protein>
<proteinExistence type="predicted"/>
<feature type="transmembrane region" description="Helical" evidence="1">
    <location>
        <begin position="25"/>
        <end position="42"/>
    </location>
</feature>